<proteinExistence type="predicted"/>
<dbReference type="AlphaFoldDB" id="A0A432MR77"/>
<keyword evidence="2" id="KW-1185">Reference proteome</keyword>
<dbReference type="Proteomes" id="UP000280296">
    <property type="component" value="Unassembled WGS sequence"/>
</dbReference>
<organism evidence="1 2">
    <name type="scientific">Tautonia sociabilis</name>
    <dbReference type="NCBI Taxonomy" id="2080755"/>
    <lineage>
        <taxon>Bacteria</taxon>
        <taxon>Pseudomonadati</taxon>
        <taxon>Planctomycetota</taxon>
        <taxon>Planctomycetia</taxon>
        <taxon>Isosphaerales</taxon>
        <taxon>Isosphaeraceae</taxon>
        <taxon>Tautonia</taxon>
    </lineage>
</organism>
<comment type="caution">
    <text evidence="1">The sequence shown here is derived from an EMBL/GenBank/DDBJ whole genome shotgun (WGS) entry which is preliminary data.</text>
</comment>
<dbReference type="Pfam" id="PF06067">
    <property type="entry name" value="DUF932"/>
    <property type="match status" value="1"/>
</dbReference>
<dbReference type="OrthoDB" id="4554729at2"/>
<dbReference type="InterPro" id="IPR026325">
    <property type="entry name" value="DUF932"/>
</dbReference>
<accession>A0A432MR77</accession>
<reference evidence="1 2" key="2">
    <citation type="submission" date="2019-01" db="EMBL/GenBank/DDBJ databases">
        <title>Tautonia sociabilis, a novel thermotolerant planctomycete of Isosphaeraceae family, isolated from a 4000 m deep subterranean habitat.</title>
        <authorList>
            <person name="Kovaleva O.L."/>
            <person name="Elcheninov A.G."/>
            <person name="Van Heerden E."/>
            <person name="Toshchakov S.V."/>
            <person name="Novikov A."/>
            <person name="Bonch-Osmolovskaya E.A."/>
            <person name="Kublanov I.V."/>
        </authorList>
    </citation>
    <scope>NUCLEOTIDE SEQUENCE [LARGE SCALE GENOMIC DNA]</scope>
    <source>
        <strain evidence="1 2">GM2012</strain>
    </source>
</reference>
<gene>
    <name evidence="1" type="ORF">TsocGM_01310</name>
</gene>
<evidence type="ECO:0000313" key="1">
    <source>
        <dbReference type="EMBL" id="RUL89438.1"/>
    </source>
</evidence>
<reference evidence="1 2" key="1">
    <citation type="submission" date="2018-12" db="EMBL/GenBank/DDBJ databases">
        <authorList>
            <person name="Toschakov S.V."/>
        </authorList>
    </citation>
    <scope>NUCLEOTIDE SEQUENCE [LARGE SCALE GENOMIC DNA]</scope>
    <source>
        <strain evidence="1 2">GM2012</strain>
    </source>
</reference>
<evidence type="ECO:0000313" key="2">
    <source>
        <dbReference type="Proteomes" id="UP000280296"/>
    </source>
</evidence>
<name>A0A432MR77_9BACT</name>
<protein>
    <submittedName>
        <fullName evidence="1">DUF945 domain-containing protein</fullName>
    </submittedName>
</protein>
<sequence>MTTATVPAVLSRDDLRRLAPSVFASRPWHGMSGRYRMVPTIEVVDILRDRGFFPVKAQQSRTRIPEKGDFTRHLIRFRHADHLEALAIGQETPELVLTNSHDGTSAYRFMAGIFRLVCGNGLTVQSADFGSISVRHSGGGDFHERIVDATYRVAEETPRALEKIAVWKQIGLTPPQQRAFAAAASELKPNPSITPSHLLIPRRMEDDRPDLWHTLNRVQENVIKGDLRAINAGGRRIRTRPIRSVDADLRINRALWRLAEEMAKLAGAAP</sequence>
<dbReference type="EMBL" id="RYZH01000002">
    <property type="protein sequence ID" value="RUL89438.1"/>
    <property type="molecule type" value="Genomic_DNA"/>
</dbReference>
<dbReference type="RefSeq" id="WP_126723514.1">
    <property type="nucleotide sequence ID" value="NZ_RYZH01000002.1"/>
</dbReference>